<dbReference type="Pfam" id="PF13561">
    <property type="entry name" value="adh_short_C2"/>
    <property type="match status" value="1"/>
</dbReference>
<name>B7G702_PHATC</name>
<dbReference type="AlphaFoldDB" id="B7G702"/>
<dbReference type="HOGENOM" id="CLU_010194_1_0_1"/>
<dbReference type="PANTHER" id="PTHR42760">
    <property type="entry name" value="SHORT-CHAIN DEHYDROGENASES/REDUCTASES FAMILY MEMBER"/>
    <property type="match status" value="1"/>
</dbReference>
<evidence type="ECO:0000256" key="3">
    <source>
        <dbReference type="SAM" id="MobiDB-lite"/>
    </source>
</evidence>
<dbReference type="PaxDb" id="2850-Phatr22411"/>
<evidence type="ECO:0000259" key="4">
    <source>
        <dbReference type="SMART" id="SM00822"/>
    </source>
</evidence>
<comment type="similarity">
    <text evidence="1">Belongs to the short-chain dehydrogenases/reductases (SDR) family.</text>
</comment>
<dbReference type="KEGG" id="pti:PHATRDRAFT_22411"/>
<gene>
    <name evidence="5" type="ORF">PHATRDRAFT_22411</name>
</gene>
<dbReference type="InParanoid" id="B7G702"/>
<dbReference type="SUPFAM" id="SSF51735">
    <property type="entry name" value="NAD(P)-binding Rossmann-fold domains"/>
    <property type="match status" value="1"/>
</dbReference>
<accession>B7G702</accession>
<feature type="compositionally biased region" description="Polar residues" evidence="3">
    <location>
        <begin position="1"/>
        <end position="26"/>
    </location>
</feature>
<dbReference type="CDD" id="cd05233">
    <property type="entry name" value="SDR_c"/>
    <property type="match status" value="1"/>
</dbReference>
<dbReference type="Gene3D" id="3.40.50.720">
    <property type="entry name" value="NAD(P)-binding Rossmann-like Domain"/>
    <property type="match status" value="1"/>
</dbReference>
<feature type="region of interest" description="Disordered" evidence="3">
    <location>
        <begin position="1"/>
        <end position="35"/>
    </location>
</feature>
<dbReference type="InterPro" id="IPR036291">
    <property type="entry name" value="NAD(P)-bd_dom_sf"/>
</dbReference>
<evidence type="ECO:0000313" key="5">
    <source>
        <dbReference type="EMBL" id="EEC45556.1"/>
    </source>
</evidence>
<dbReference type="EMBL" id="CM000619">
    <property type="protein sequence ID" value="EEC45556.1"/>
    <property type="molecule type" value="Genomic_DNA"/>
</dbReference>
<dbReference type="Proteomes" id="UP000000759">
    <property type="component" value="Chromosome 17"/>
</dbReference>
<organism evidence="5 6">
    <name type="scientific">Phaeodactylum tricornutum (strain CCAP 1055/1)</name>
    <dbReference type="NCBI Taxonomy" id="556484"/>
    <lineage>
        <taxon>Eukaryota</taxon>
        <taxon>Sar</taxon>
        <taxon>Stramenopiles</taxon>
        <taxon>Ochrophyta</taxon>
        <taxon>Bacillariophyta</taxon>
        <taxon>Bacillariophyceae</taxon>
        <taxon>Bacillariophycidae</taxon>
        <taxon>Naviculales</taxon>
        <taxon>Phaeodactylaceae</taxon>
        <taxon>Phaeodactylum</taxon>
    </lineage>
</organism>
<dbReference type="STRING" id="556484.B7G702"/>
<dbReference type="GO" id="GO:0006633">
    <property type="term" value="P:fatty acid biosynthetic process"/>
    <property type="evidence" value="ECO:0007669"/>
    <property type="project" value="TreeGrafter"/>
</dbReference>
<proteinExistence type="inferred from homology"/>
<feature type="domain" description="Ketoreductase" evidence="4">
    <location>
        <begin position="45"/>
        <end position="245"/>
    </location>
</feature>
<dbReference type="eggNOG" id="KOG1207">
    <property type="taxonomic scope" value="Eukaryota"/>
</dbReference>
<dbReference type="InterPro" id="IPR002347">
    <property type="entry name" value="SDR_fam"/>
</dbReference>
<dbReference type="PRINTS" id="PR00080">
    <property type="entry name" value="SDRFAMILY"/>
</dbReference>
<dbReference type="RefSeq" id="XP_002182820.1">
    <property type="nucleotide sequence ID" value="XM_002182784.1"/>
</dbReference>
<evidence type="ECO:0000256" key="1">
    <source>
        <dbReference type="ARBA" id="ARBA00006484"/>
    </source>
</evidence>
<evidence type="ECO:0000313" key="6">
    <source>
        <dbReference type="Proteomes" id="UP000000759"/>
    </source>
</evidence>
<dbReference type="PANTHER" id="PTHR42760:SF133">
    <property type="entry name" value="3-OXOACYL-[ACYL-CARRIER-PROTEIN] REDUCTASE"/>
    <property type="match status" value="1"/>
</dbReference>
<dbReference type="SMART" id="SM00822">
    <property type="entry name" value="PKS_KR"/>
    <property type="match status" value="1"/>
</dbReference>
<protein>
    <recommendedName>
        <fullName evidence="4">Ketoreductase domain-containing protein</fullName>
    </recommendedName>
</protein>
<dbReference type="GeneID" id="7203593"/>
<dbReference type="FunFam" id="3.40.50.720:FF:000084">
    <property type="entry name" value="Short-chain dehydrogenase reductase"/>
    <property type="match status" value="1"/>
</dbReference>
<reference evidence="5 6" key="1">
    <citation type="journal article" date="2008" name="Nature">
        <title>The Phaeodactylum genome reveals the evolutionary history of diatom genomes.</title>
        <authorList>
            <person name="Bowler C."/>
            <person name="Allen A.E."/>
            <person name="Badger J.H."/>
            <person name="Grimwood J."/>
            <person name="Jabbari K."/>
            <person name="Kuo A."/>
            <person name="Maheswari U."/>
            <person name="Martens C."/>
            <person name="Maumus F."/>
            <person name="Otillar R.P."/>
            <person name="Rayko E."/>
            <person name="Salamov A."/>
            <person name="Vandepoele K."/>
            <person name="Beszteri B."/>
            <person name="Gruber A."/>
            <person name="Heijde M."/>
            <person name="Katinka M."/>
            <person name="Mock T."/>
            <person name="Valentin K."/>
            <person name="Verret F."/>
            <person name="Berges J.A."/>
            <person name="Brownlee C."/>
            <person name="Cadoret J.P."/>
            <person name="Chiovitti A."/>
            <person name="Choi C.J."/>
            <person name="Coesel S."/>
            <person name="De Martino A."/>
            <person name="Detter J.C."/>
            <person name="Durkin C."/>
            <person name="Falciatore A."/>
            <person name="Fournet J."/>
            <person name="Haruta M."/>
            <person name="Huysman M.J."/>
            <person name="Jenkins B.D."/>
            <person name="Jiroutova K."/>
            <person name="Jorgensen R.E."/>
            <person name="Joubert Y."/>
            <person name="Kaplan A."/>
            <person name="Kroger N."/>
            <person name="Kroth P.G."/>
            <person name="La Roche J."/>
            <person name="Lindquist E."/>
            <person name="Lommer M."/>
            <person name="Martin-Jezequel V."/>
            <person name="Lopez P.J."/>
            <person name="Lucas S."/>
            <person name="Mangogna M."/>
            <person name="McGinnis K."/>
            <person name="Medlin L.K."/>
            <person name="Montsant A."/>
            <person name="Oudot-Le Secq M.P."/>
            <person name="Napoli C."/>
            <person name="Obornik M."/>
            <person name="Parker M.S."/>
            <person name="Petit J.L."/>
            <person name="Porcel B.M."/>
            <person name="Poulsen N."/>
            <person name="Robison M."/>
            <person name="Rychlewski L."/>
            <person name="Rynearson T.A."/>
            <person name="Schmutz J."/>
            <person name="Shapiro H."/>
            <person name="Siaut M."/>
            <person name="Stanley M."/>
            <person name="Sussman M.R."/>
            <person name="Taylor A.R."/>
            <person name="Vardi A."/>
            <person name="von Dassow P."/>
            <person name="Vyverman W."/>
            <person name="Willis A."/>
            <person name="Wyrwicz L.S."/>
            <person name="Rokhsar D.S."/>
            <person name="Weissenbach J."/>
            <person name="Armbrust E.V."/>
            <person name="Green B.R."/>
            <person name="Van de Peer Y."/>
            <person name="Grigoriev I.V."/>
        </authorList>
    </citation>
    <scope>NUCLEOTIDE SEQUENCE [LARGE SCALE GENOMIC DNA]</scope>
    <source>
        <strain evidence="5 6">CCAP 1055/1</strain>
    </source>
</reference>
<dbReference type="InterPro" id="IPR057326">
    <property type="entry name" value="KR_dom"/>
</dbReference>
<sequence length="321" mass="34338">MNTRSPATTLETSRPSTRAPTGNNENTESDLEPPLASLSLSTKGRYFVVTGGTQGLGLAIAIQLKKAGAAGLFLVARSPDKGQAAVEHLRQQHQLGDDGKSTCQVFFLPTDLSDTKQVQTVFSRIEDLLSTTDVVSGLVNAAAITTRGNLFTTTSNEFDTQFFVNVRAPFLLTQALAVHCRKQQTQRTSQVRASIVNISSVAAYGGAPFITAYSASKAALSTLTKTNAAELAPHGIRVNAIQLGWTYTDNEDALQTAQSDRDWIQRADEGVPLGRILRPHDVAVTVVFLLSEASAMTTGTLVDLHPEYAHGLISLAPTDAR</sequence>
<dbReference type="PRINTS" id="PR00081">
    <property type="entry name" value="GDHRDH"/>
</dbReference>
<evidence type="ECO:0000256" key="2">
    <source>
        <dbReference type="ARBA" id="ARBA00023002"/>
    </source>
</evidence>
<dbReference type="GO" id="GO:0048038">
    <property type="term" value="F:quinone binding"/>
    <property type="evidence" value="ECO:0007669"/>
    <property type="project" value="TreeGrafter"/>
</dbReference>
<keyword evidence="6" id="KW-1185">Reference proteome</keyword>
<dbReference type="OrthoDB" id="1393670at2759"/>
<dbReference type="OMA" id="YELVHQC"/>
<reference evidence="6" key="2">
    <citation type="submission" date="2008-08" db="EMBL/GenBank/DDBJ databases">
        <authorList>
            <consortium name="Diatom Consortium"/>
            <person name="Grigoriev I."/>
            <person name="Grimwood J."/>
            <person name="Kuo A."/>
            <person name="Otillar R.P."/>
            <person name="Salamov A."/>
            <person name="Detter J.C."/>
            <person name="Lindquist E."/>
            <person name="Shapiro H."/>
            <person name="Lucas S."/>
            <person name="Glavina del Rio T."/>
            <person name="Pitluck S."/>
            <person name="Rokhsar D."/>
            <person name="Bowler C."/>
        </authorList>
    </citation>
    <scope>GENOME REANNOTATION</scope>
    <source>
        <strain evidence="6">CCAP 1055/1</strain>
    </source>
</reference>
<keyword evidence="2" id="KW-0560">Oxidoreductase</keyword>
<dbReference type="GO" id="GO:0016616">
    <property type="term" value="F:oxidoreductase activity, acting on the CH-OH group of donors, NAD or NADP as acceptor"/>
    <property type="evidence" value="ECO:0007669"/>
    <property type="project" value="UniProtKB-ARBA"/>
</dbReference>